<sequence>MAGEARTAGRKRGTSAMIGVFDSGHGGLTVQRHLSAILPGESFLYLGDHARAPYGSRPPGEVLAFTQAACARLFEHGCGLVILACNTAATRALRPLQQVWLPRVAPERRILGIVVPTIEAMTGMPWAGGPPLVRAPLAPATIGVFGTKLTVESDVYPIEVAKRAPEVSVIQEACLDLAMAIERDAAQSDLEALVRASTTALLAKLQGRRLDAVALACTHYPLVASLFMRHLPPATLMLSQGELTALSLRAYLERHPRFRRQPGEEPGCRYLTTGDPAAVTRIATRFAGQPVPFATA</sequence>
<dbReference type="PANTHER" id="PTHR21198:SF2">
    <property type="entry name" value="GLUTAMATE RACEMASE"/>
    <property type="match status" value="1"/>
</dbReference>
<dbReference type="SUPFAM" id="SSF53681">
    <property type="entry name" value="Aspartate/glutamate racemase"/>
    <property type="match status" value="2"/>
</dbReference>
<dbReference type="EMBL" id="FYEH01000002">
    <property type="protein sequence ID" value="SNB61687.1"/>
    <property type="molecule type" value="Genomic_DNA"/>
</dbReference>
<reference evidence="6 7" key="1">
    <citation type="submission" date="2017-06" db="EMBL/GenBank/DDBJ databases">
        <authorList>
            <person name="Kim H.J."/>
            <person name="Triplett B.A."/>
        </authorList>
    </citation>
    <scope>NUCLEOTIDE SEQUENCE [LARGE SCALE GENOMIC DNA]</scope>
    <source>
        <strain evidence="6 7">B29T1</strain>
    </source>
</reference>
<dbReference type="UniPathway" id="UPA00219"/>
<gene>
    <name evidence="5" type="primary">murI</name>
    <name evidence="6" type="ORF">SAMN07250955_102344</name>
</gene>
<evidence type="ECO:0000313" key="7">
    <source>
        <dbReference type="Proteomes" id="UP000197065"/>
    </source>
</evidence>
<dbReference type="Proteomes" id="UP000197065">
    <property type="component" value="Unassembled WGS sequence"/>
</dbReference>
<dbReference type="AlphaFoldDB" id="A0A212QQC2"/>
<keyword evidence="7" id="KW-1185">Reference proteome</keyword>
<feature type="active site" description="Proton donor/acceptor" evidence="5">
    <location>
        <position position="217"/>
    </location>
</feature>
<keyword evidence="3 5" id="KW-0413">Isomerase</keyword>
<accession>A0A212QQC2</accession>
<dbReference type="HAMAP" id="MF_00258">
    <property type="entry name" value="Glu_racemase"/>
    <property type="match status" value="1"/>
</dbReference>
<keyword evidence="2 5" id="KW-0573">Peptidoglycan synthesis</keyword>
<proteinExistence type="inferred from homology"/>
<feature type="active site" description="Proton donor/acceptor" evidence="5">
    <location>
        <position position="85"/>
    </location>
</feature>
<dbReference type="GO" id="GO:0009252">
    <property type="term" value="P:peptidoglycan biosynthetic process"/>
    <property type="evidence" value="ECO:0007669"/>
    <property type="project" value="UniProtKB-UniRule"/>
</dbReference>
<comment type="similarity">
    <text evidence="5">Belongs to the aspartate/glutamate racemases family.</text>
</comment>
<evidence type="ECO:0000256" key="5">
    <source>
        <dbReference type="HAMAP-Rule" id="MF_00258"/>
    </source>
</evidence>
<dbReference type="Gene3D" id="3.40.50.1860">
    <property type="match status" value="2"/>
</dbReference>
<feature type="binding site" evidence="5">
    <location>
        <begin position="54"/>
        <end position="55"/>
    </location>
    <ligand>
        <name>substrate</name>
    </ligand>
</feature>
<comment type="function">
    <text evidence="5">Provides the (R)-glutamate required for cell wall biosynthesis.</text>
</comment>
<dbReference type="InterPro" id="IPR004391">
    <property type="entry name" value="Glu_race"/>
</dbReference>
<comment type="pathway">
    <text evidence="5">Cell wall biogenesis; peptidoglycan biosynthesis.</text>
</comment>
<evidence type="ECO:0000256" key="4">
    <source>
        <dbReference type="ARBA" id="ARBA00023316"/>
    </source>
</evidence>
<evidence type="ECO:0000256" key="1">
    <source>
        <dbReference type="ARBA" id="ARBA00022960"/>
    </source>
</evidence>
<feature type="binding site" evidence="5">
    <location>
        <begin position="22"/>
        <end position="23"/>
    </location>
    <ligand>
        <name>substrate</name>
    </ligand>
</feature>
<dbReference type="EC" id="5.1.1.3" evidence="5"/>
<feature type="binding site" evidence="5">
    <location>
        <begin position="218"/>
        <end position="219"/>
    </location>
    <ligand>
        <name>substrate</name>
    </ligand>
</feature>
<dbReference type="GO" id="GO:0008881">
    <property type="term" value="F:glutamate racemase activity"/>
    <property type="evidence" value="ECO:0007669"/>
    <property type="project" value="UniProtKB-UniRule"/>
</dbReference>
<keyword evidence="1 5" id="KW-0133">Cell shape</keyword>
<dbReference type="GO" id="GO:0008360">
    <property type="term" value="P:regulation of cell shape"/>
    <property type="evidence" value="ECO:0007669"/>
    <property type="project" value="UniProtKB-KW"/>
</dbReference>
<dbReference type="PANTHER" id="PTHR21198">
    <property type="entry name" value="GLUTAMATE RACEMASE"/>
    <property type="match status" value="1"/>
</dbReference>
<evidence type="ECO:0000256" key="3">
    <source>
        <dbReference type="ARBA" id="ARBA00023235"/>
    </source>
</evidence>
<evidence type="ECO:0000313" key="6">
    <source>
        <dbReference type="EMBL" id="SNB61687.1"/>
    </source>
</evidence>
<keyword evidence="4 5" id="KW-0961">Cell wall biogenesis/degradation</keyword>
<dbReference type="RefSeq" id="WP_243389722.1">
    <property type="nucleotide sequence ID" value="NZ_FYEH01000002.1"/>
</dbReference>
<feature type="binding site" evidence="5">
    <location>
        <begin position="86"/>
        <end position="87"/>
    </location>
    <ligand>
        <name>substrate</name>
    </ligand>
</feature>
<dbReference type="InterPro" id="IPR001920">
    <property type="entry name" value="Asp/Glu_race"/>
</dbReference>
<dbReference type="GO" id="GO:0071555">
    <property type="term" value="P:cell wall organization"/>
    <property type="evidence" value="ECO:0007669"/>
    <property type="project" value="UniProtKB-KW"/>
</dbReference>
<organism evidence="6 7">
    <name type="scientific">Arboricoccus pini</name>
    <dbReference type="NCBI Taxonomy" id="1963835"/>
    <lineage>
        <taxon>Bacteria</taxon>
        <taxon>Pseudomonadati</taxon>
        <taxon>Pseudomonadota</taxon>
        <taxon>Alphaproteobacteria</taxon>
        <taxon>Geminicoccales</taxon>
        <taxon>Geminicoccaceae</taxon>
        <taxon>Arboricoccus</taxon>
    </lineage>
</organism>
<name>A0A212QQC2_9PROT</name>
<evidence type="ECO:0000256" key="2">
    <source>
        <dbReference type="ARBA" id="ARBA00022984"/>
    </source>
</evidence>
<protein>
    <recommendedName>
        <fullName evidence="5">Glutamate racemase</fullName>
        <ecNumber evidence="5">5.1.1.3</ecNumber>
    </recommendedName>
</protein>
<comment type="catalytic activity">
    <reaction evidence="5">
        <text>L-glutamate = D-glutamate</text>
        <dbReference type="Rhea" id="RHEA:12813"/>
        <dbReference type="ChEBI" id="CHEBI:29985"/>
        <dbReference type="ChEBI" id="CHEBI:29986"/>
        <dbReference type="EC" id="5.1.1.3"/>
    </reaction>
</comment>